<dbReference type="InterPro" id="IPR045529">
    <property type="entry name" value="DUF6469"/>
</dbReference>
<gene>
    <name evidence="4" type="ORF">EJB05_39584</name>
</gene>
<protein>
    <submittedName>
        <fullName evidence="4">Uncharacterized protein</fullName>
    </submittedName>
</protein>
<feature type="domain" description="DNA2/NAM7 helicase helicase" evidence="2">
    <location>
        <begin position="289"/>
        <end position="388"/>
    </location>
</feature>
<evidence type="ECO:0000313" key="4">
    <source>
        <dbReference type="EMBL" id="TVU16037.1"/>
    </source>
</evidence>
<feature type="domain" description="DUF6469" evidence="3">
    <location>
        <begin position="143"/>
        <end position="242"/>
    </location>
</feature>
<dbReference type="InterPro" id="IPR045055">
    <property type="entry name" value="DNA2/NAM7-like"/>
</dbReference>
<organism evidence="4 5">
    <name type="scientific">Eragrostis curvula</name>
    <name type="common">weeping love grass</name>
    <dbReference type="NCBI Taxonomy" id="38414"/>
    <lineage>
        <taxon>Eukaryota</taxon>
        <taxon>Viridiplantae</taxon>
        <taxon>Streptophyta</taxon>
        <taxon>Embryophyta</taxon>
        <taxon>Tracheophyta</taxon>
        <taxon>Spermatophyta</taxon>
        <taxon>Magnoliopsida</taxon>
        <taxon>Liliopsida</taxon>
        <taxon>Poales</taxon>
        <taxon>Poaceae</taxon>
        <taxon>PACMAD clade</taxon>
        <taxon>Chloridoideae</taxon>
        <taxon>Eragrostideae</taxon>
        <taxon>Eragrostidinae</taxon>
        <taxon>Eragrostis</taxon>
    </lineage>
</organism>
<dbReference type="Gramene" id="TVU16037">
    <property type="protein sequence ID" value="TVU16037"/>
    <property type="gene ID" value="EJB05_39584"/>
</dbReference>
<evidence type="ECO:0000259" key="3">
    <source>
        <dbReference type="Pfam" id="PF20073"/>
    </source>
</evidence>
<evidence type="ECO:0000313" key="5">
    <source>
        <dbReference type="Proteomes" id="UP000324897"/>
    </source>
</evidence>
<dbReference type="SUPFAM" id="SSF52540">
    <property type="entry name" value="P-loop containing nucleoside triphosphate hydrolases"/>
    <property type="match status" value="1"/>
</dbReference>
<dbReference type="Gene3D" id="3.40.50.300">
    <property type="entry name" value="P-loop containing nucleotide triphosphate hydrolases"/>
    <property type="match status" value="1"/>
</dbReference>
<dbReference type="EMBL" id="RWGY01000031">
    <property type="protein sequence ID" value="TVU16037.1"/>
    <property type="molecule type" value="Genomic_DNA"/>
</dbReference>
<dbReference type="InterPro" id="IPR027417">
    <property type="entry name" value="P-loop_NTPase"/>
</dbReference>
<feature type="region of interest" description="Disordered" evidence="1">
    <location>
        <begin position="1"/>
        <end position="24"/>
    </location>
</feature>
<dbReference type="PANTHER" id="PTHR10887:SF461">
    <property type="entry name" value="OS04G0582000 PROTEIN"/>
    <property type="match status" value="1"/>
</dbReference>
<feature type="compositionally biased region" description="Basic and acidic residues" evidence="1">
    <location>
        <begin position="1"/>
        <end position="15"/>
    </location>
</feature>
<evidence type="ECO:0000259" key="2">
    <source>
        <dbReference type="Pfam" id="PF13086"/>
    </source>
</evidence>
<dbReference type="PANTHER" id="PTHR10887">
    <property type="entry name" value="DNA2/NAM7 HELICASE FAMILY"/>
    <property type="match status" value="1"/>
</dbReference>
<sequence length="395" mass="44212">MLQEEERIDKNDGKRKTSGRKRRRRKMEAAVSYWDKVVKDDRKLSKFALSFLENQVFSWSVKDVFNGDLFREKVKKIPETFTSSKSYFGSFSYPLIEETHADMFSSLNGYGHQNFIPVIRMERLYGGGKIFFCFEVAKPAKDEGSRETYVPSEDDIIVLSSRKPKHVSDLTRNAKSYILAKIVKGGEADEDLPAGCFIARLSSALPVEADPVTRKPKEPLFAVPLVNMKTHNRIWTCLDMGKSHVTDIVDIVWQYKPQGVKEDTLTSSQLSLSLPGQSVHGLGLENFMLNSSQLNAVSDCVPVTGNFSPSVKLIWGPPGTGKTKTISTLLWAMLLSRRRTLACAPTNTAVLEIASRIVKLVRESSSSVSCGILLSDIILLGNKKRMKIDKNHDLS</sequence>
<comment type="caution">
    <text evidence="4">The sequence shown here is derived from an EMBL/GenBank/DDBJ whole genome shotgun (WGS) entry which is preliminary data.</text>
</comment>
<dbReference type="InterPro" id="IPR041677">
    <property type="entry name" value="DNA2/NAM7_AAA_11"/>
</dbReference>
<reference evidence="4 5" key="1">
    <citation type="journal article" date="2019" name="Sci. Rep.">
        <title>A high-quality genome of Eragrostis curvula grass provides insights into Poaceae evolution and supports new strategies to enhance forage quality.</title>
        <authorList>
            <person name="Carballo J."/>
            <person name="Santos B.A.C.M."/>
            <person name="Zappacosta D."/>
            <person name="Garbus I."/>
            <person name="Selva J.P."/>
            <person name="Gallo C.A."/>
            <person name="Diaz A."/>
            <person name="Albertini E."/>
            <person name="Caccamo M."/>
            <person name="Echenique V."/>
        </authorList>
    </citation>
    <scope>NUCLEOTIDE SEQUENCE [LARGE SCALE GENOMIC DNA]</scope>
    <source>
        <strain evidence="5">cv. Victoria</strain>
        <tissue evidence="4">Leaf</tissue>
    </source>
</reference>
<dbReference type="Proteomes" id="UP000324897">
    <property type="component" value="Unassembled WGS sequence"/>
</dbReference>
<keyword evidence="5" id="KW-1185">Reference proteome</keyword>
<dbReference type="Pfam" id="PF13086">
    <property type="entry name" value="AAA_11"/>
    <property type="match status" value="1"/>
</dbReference>
<dbReference type="OrthoDB" id="683330at2759"/>
<dbReference type="GO" id="GO:0004386">
    <property type="term" value="F:helicase activity"/>
    <property type="evidence" value="ECO:0007669"/>
    <property type="project" value="InterPro"/>
</dbReference>
<dbReference type="Pfam" id="PF20073">
    <property type="entry name" value="DUF6469"/>
    <property type="match status" value="1"/>
</dbReference>
<dbReference type="AlphaFoldDB" id="A0A5J9TXX1"/>
<proteinExistence type="predicted"/>
<name>A0A5J9TXX1_9POAL</name>
<feature type="non-terminal residue" evidence="4">
    <location>
        <position position="1"/>
    </location>
</feature>
<evidence type="ECO:0000256" key="1">
    <source>
        <dbReference type="SAM" id="MobiDB-lite"/>
    </source>
</evidence>
<accession>A0A5J9TXX1</accession>